<evidence type="ECO:0000313" key="3">
    <source>
        <dbReference type="Proteomes" id="UP000199306"/>
    </source>
</evidence>
<dbReference type="STRING" id="1079859.SAMN04515674_105333"/>
<name>A0A1I5T227_9BACT</name>
<proteinExistence type="predicted"/>
<accession>A0A1I5T227</accession>
<dbReference type="AlphaFoldDB" id="A0A1I5T227"/>
<feature type="region of interest" description="Disordered" evidence="1">
    <location>
        <begin position="1"/>
        <end position="30"/>
    </location>
</feature>
<protein>
    <submittedName>
        <fullName evidence="2">Uncharacterized protein</fullName>
    </submittedName>
</protein>
<dbReference type="EMBL" id="FOXH01000005">
    <property type="protein sequence ID" value="SFP77080.1"/>
    <property type="molecule type" value="Genomic_DNA"/>
</dbReference>
<dbReference type="RefSeq" id="WP_092016959.1">
    <property type="nucleotide sequence ID" value="NZ_FOXH01000005.1"/>
</dbReference>
<evidence type="ECO:0000256" key="1">
    <source>
        <dbReference type="SAM" id="MobiDB-lite"/>
    </source>
</evidence>
<reference evidence="2 3" key="1">
    <citation type="submission" date="2016-10" db="EMBL/GenBank/DDBJ databases">
        <authorList>
            <person name="de Groot N.N."/>
        </authorList>
    </citation>
    <scope>NUCLEOTIDE SEQUENCE [LARGE SCALE GENOMIC DNA]</scope>
    <source>
        <strain evidence="3">E92,LMG 26720,CCM 7988</strain>
    </source>
</reference>
<organism evidence="2 3">
    <name type="scientific">Pseudarcicella hirudinis</name>
    <dbReference type="NCBI Taxonomy" id="1079859"/>
    <lineage>
        <taxon>Bacteria</taxon>
        <taxon>Pseudomonadati</taxon>
        <taxon>Bacteroidota</taxon>
        <taxon>Cytophagia</taxon>
        <taxon>Cytophagales</taxon>
        <taxon>Flectobacillaceae</taxon>
        <taxon>Pseudarcicella</taxon>
    </lineage>
</organism>
<evidence type="ECO:0000313" key="2">
    <source>
        <dbReference type="EMBL" id="SFP77080.1"/>
    </source>
</evidence>
<dbReference type="Proteomes" id="UP000199306">
    <property type="component" value="Unassembled WGS sequence"/>
</dbReference>
<gene>
    <name evidence="2" type="ORF">SAMN04515674_105333</name>
</gene>
<keyword evidence="3" id="KW-1185">Reference proteome</keyword>
<sequence length="74" mass="8323">MEEKPQYTGKPRGGAGRGQGRKPLSSKATGRTFRLSPEVIEILSEQKNQTAFVEIAIKHYNNFILSKIQEAEDF</sequence>